<evidence type="ECO:0000256" key="6">
    <source>
        <dbReference type="ARBA" id="ARBA00037968"/>
    </source>
</evidence>
<dbReference type="Gene3D" id="1.20.1250.20">
    <property type="entry name" value="MFS general substrate transporter like domains"/>
    <property type="match status" value="1"/>
</dbReference>
<dbReference type="InterPro" id="IPR036259">
    <property type="entry name" value="MFS_trans_sf"/>
</dbReference>
<proteinExistence type="inferred from homology"/>
<dbReference type="GO" id="GO:0033229">
    <property type="term" value="F:cysteine transmembrane transporter activity"/>
    <property type="evidence" value="ECO:0007669"/>
    <property type="project" value="TreeGrafter"/>
</dbReference>
<feature type="transmembrane region" description="Helical" evidence="8">
    <location>
        <begin position="381"/>
        <end position="401"/>
    </location>
</feature>
<evidence type="ECO:0000256" key="7">
    <source>
        <dbReference type="SAM" id="MobiDB-lite"/>
    </source>
</evidence>
<evidence type="ECO:0000256" key="8">
    <source>
        <dbReference type="SAM" id="Phobius"/>
    </source>
</evidence>
<keyword evidence="4 8" id="KW-1133">Transmembrane helix</keyword>
<gene>
    <name evidence="10" type="ORF">AC578_4394</name>
</gene>
<evidence type="ECO:0000313" key="11">
    <source>
        <dbReference type="Proteomes" id="UP000070133"/>
    </source>
</evidence>
<protein>
    <recommendedName>
        <fullName evidence="9">Major facilitator superfamily (MFS) profile domain-containing protein</fullName>
    </recommendedName>
</protein>
<comment type="caution">
    <text evidence="10">The sequence shown here is derived from an EMBL/GenBank/DDBJ whole genome shotgun (WGS) entry which is preliminary data.</text>
</comment>
<feature type="transmembrane region" description="Helical" evidence="8">
    <location>
        <begin position="413"/>
        <end position="433"/>
    </location>
</feature>
<keyword evidence="2" id="KW-0813">Transport</keyword>
<evidence type="ECO:0000259" key="9">
    <source>
        <dbReference type="PROSITE" id="PS50850"/>
    </source>
</evidence>
<feature type="region of interest" description="Disordered" evidence="7">
    <location>
        <begin position="1"/>
        <end position="28"/>
    </location>
</feature>
<dbReference type="PROSITE" id="PS50850">
    <property type="entry name" value="MFS"/>
    <property type="match status" value="1"/>
</dbReference>
<dbReference type="FunFam" id="1.20.1250.20:FF:000064">
    <property type="entry name" value="MFS allantoate transporter"/>
    <property type="match status" value="1"/>
</dbReference>
<feature type="transmembrane region" description="Helical" evidence="8">
    <location>
        <begin position="156"/>
        <end position="174"/>
    </location>
</feature>
<reference evidence="10 11" key="1">
    <citation type="submission" date="2015-07" db="EMBL/GenBank/DDBJ databases">
        <title>Comparative genomics of the Sigatoka disease complex on banana suggests a link between parallel evolutionary changes in Pseudocercospora fijiensis and Pseudocercospora eumusae and increased virulence on the banana host.</title>
        <authorList>
            <person name="Chang T.-C."/>
            <person name="Salvucci A."/>
            <person name="Crous P.W."/>
            <person name="Stergiopoulos I."/>
        </authorList>
    </citation>
    <scope>NUCLEOTIDE SEQUENCE [LARGE SCALE GENOMIC DNA]</scope>
    <source>
        <strain evidence="10 11">CBS 114824</strain>
    </source>
</reference>
<organism evidence="10 11">
    <name type="scientific">Pseudocercospora eumusae</name>
    <dbReference type="NCBI Taxonomy" id="321146"/>
    <lineage>
        <taxon>Eukaryota</taxon>
        <taxon>Fungi</taxon>
        <taxon>Dikarya</taxon>
        <taxon>Ascomycota</taxon>
        <taxon>Pezizomycotina</taxon>
        <taxon>Dothideomycetes</taxon>
        <taxon>Dothideomycetidae</taxon>
        <taxon>Mycosphaerellales</taxon>
        <taxon>Mycosphaerellaceae</taxon>
        <taxon>Pseudocercospora</taxon>
    </lineage>
</organism>
<accession>A0A139H2N4</accession>
<evidence type="ECO:0000256" key="3">
    <source>
        <dbReference type="ARBA" id="ARBA00022692"/>
    </source>
</evidence>
<dbReference type="AlphaFoldDB" id="A0A139H2N4"/>
<dbReference type="PANTHER" id="PTHR43791">
    <property type="entry name" value="PERMEASE-RELATED"/>
    <property type="match status" value="1"/>
</dbReference>
<feature type="transmembrane region" description="Helical" evidence="8">
    <location>
        <begin position="89"/>
        <end position="114"/>
    </location>
</feature>
<evidence type="ECO:0000256" key="1">
    <source>
        <dbReference type="ARBA" id="ARBA00004141"/>
    </source>
</evidence>
<dbReference type="InterPro" id="IPR011701">
    <property type="entry name" value="MFS"/>
</dbReference>
<dbReference type="EMBL" id="LFZN01000167">
    <property type="protein sequence ID" value="KXS96672.1"/>
    <property type="molecule type" value="Genomic_DNA"/>
</dbReference>
<dbReference type="GO" id="GO:0016020">
    <property type="term" value="C:membrane"/>
    <property type="evidence" value="ECO:0007669"/>
    <property type="project" value="UniProtKB-SubCell"/>
</dbReference>
<keyword evidence="11" id="KW-1185">Reference proteome</keyword>
<evidence type="ECO:0000313" key="10">
    <source>
        <dbReference type="EMBL" id="KXS96672.1"/>
    </source>
</evidence>
<dbReference type="OrthoDB" id="6730379at2759"/>
<feature type="transmembrane region" description="Helical" evidence="8">
    <location>
        <begin position="186"/>
        <end position="206"/>
    </location>
</feature>
<evidence type="ECO:0000256" key="5">
    <source>
        <dbReference type="ARBA" id="ARBA00023136"/>
    </source>
</evidence>
<evidence type="ECO:0000256" key="2">
    <source>
        <dbReference type="ARBA" id="ARBA00022448"/>
    </source>
</evidence>
<feature type="transmembrane region" description="Helical" evidence="8">
    <location>
        <begin position="445"/>
        <end position="466"/>
    </location>
</feature>
<name>A0A139H2N4_9PEZI</name>
<feature type="transmembrane region" description="Helical" evidence="8">
    <location>
        <begin position="354"/>
        <end position="374"/>
    </location>
</feature>
<comment type="subcellular location">
    <subcellularLocation>
        <location evidence="1">Membrane</location>
        <topology evidence="1">Multi-pass membrane protein</topology>
    </subcellularLocation>
</comment>
<evidence type="ECO:0000256" key="4">
    <source>
        <dbReference type="ARBA" id="ARBA00022989"/>
    </source>
</evidence>
<comment type="similarity">
    <text evidence="6">Belongs to the major facilitator superfamily. Allantoate permease family.</text>
</comment>
<feature type="transmembrane region" description="Helical" evidence="8">
    <location>
        <begin position="246"/>
        <end position="269"/>
    </location>
</feature>
<feature type="transmembrane region" description="Helical" evidence="8">
    <location>
        <begin position="317"/>
        <end position="342"/>
    </location>
</feature>
<dbReference type="SUPFAM" id="SSF103473">
    <property type="entry name" value="MFS general substrate transporter"/>
    <property type="match status" value="1"/>
</dbReference>
<dbReference type="PANTHER" id="PTHR43791:SF63">
    <property type="entry name" value="HIGH AFFINITY CYSTEINE TRANSPORTER"/>
    <property type="match status" value="1"/>
</dbReference>
<sequence length="540" mass="60857">MANDIEKTTSVENVAQHDEKKNVDASEIERVMTPDDDLKKDHQDYGRIDHNDLLLTTSPAEVAKYANAARIEITPAEDKRLKRMIDKRVLTIMVFTYFLQALDKGTLSFTSIMGLRTDLHLVGQQFSWLTTCIYIAILIVEYPINRLIQVLPIAKFLGTCIIIWSAILACHAAAHNFAGMVALRTLLGTFEAVCQPTFLIMSSMWYKREEQALMVSFWYAMNGMQQIVGGLLAYCFSLIHSGPIKSWQAIFITYGCFSAIWGVIVIWYLPDSPMRAKCFSEEDKRLMVERVRANQTGLQNKKFRKEQMWEALTDVQCWCYCLIQLCTTLPTGGLGAFANIIIKGFGFTTLQTQLLAMVLGAYIIIILFSSAWLVKKTQQNCLIMALFCLPSFAGTIVLMTVENTSTATEAGLLISYYVVLSFWAAQGLGMSMLSRNVAGQTKKSVAVTMNFVAWATGNAIGPQVFLKWNAPRYFIAFSTHLGCYTLLIFTLVVLRWTLSRRNSQRNQAAAAGVHEARDEAMVHAFEDMTDKENPNFRYMI</sequence>
<keyword evidence="3 8" id="KW-0812">Transmembrane</keyword>
<feature type="domain" description="Major facilitator superfamily (MFS) profile" evidence="9">
    <location>
        <begin position="89"/>
        <end position="505"/>
    </location>
</feature>
<dbReference type="InterPro" id="IPR020846">
    <property type="entry name" value="MFS_dom"/>
</dbReference>
<feature type="transmembrane region" description="Helical" evidence="8">
    <location>
        <begin position="218"/>
        <end position="240"/>
    </location>
</feature>
<dbReference type="Proteomes" id="UP000070133">
    <property type="component" value="Unassembled WGS sequence"/>
</dbReference>
<keyword evidence="5 8" id="KW-0472">Membrane</keyword>
<feature type="transmembrane region" description="Helical" evidence="8">
    <location>
        <begin position="126"/>
        <end position="144"/>
    </location>
</feature>
<feature type="transmembrane region" description="Helical" evidence="8">
    <location>
        <begin position="472"/>
        <end position="494"/>
    </location>
</feature>
<dbReference type="Pfam" id="PF07690">
    <property type="entry name" value="MFS_1"/>
    <property type="match status" value="1"/>
</dbReference>